<dbReference type="InterPro" id="IPR035069">
    <property type="entry name" value="TTHA1013/TTHA0281-like"/>
</dbReference>
<gene>
    <name evidence="2" type="ORF">A3A16_00240</name>
</gene>
<dbReference type="Pfam" id="PF15919">
    <property type="entry name" value="HicB_lk_antitox"/>
    <property type="match status" value="1"/>
</dbReference>
<dbReference type="PANTHER" id="PTHR34504:SF2">
    <property type="entry name" value="UPF0150 PROTEIN SSL0259"/>
    <property type="match status" value="1"/>
</dbReference>
<organism evidence="2 3">
    <name type="scientific">Candidatus Harrisonbacteria bacterium RIFCSPLOWO2_01_FULL_44_18</name>
    <dbReference type="NCBI Taxonomy" id="1798407"/>
    <lineage>
        <taxon>Bacteria</taxon>
        <taxon>Candidatus Harrisoniibacteriota</taxon>
    </lineage>
</organism>
<dbReference type="AlphaFoldDB" id="A0A1G1ZR73"/>
<protein>
    <recommendedName>
        <fullName evidence="1">HicB-like antitoxin of toxin-antitoxin system domain-containing protein</fullName>
    </recommendedName>
</protein>
<evidence type="ECO:0000259" key="1">
    <source>
        <dbReference type="Pfam" id="PF15919"/>
    </source>
</evidence>
<dbReference type="Proteomes" id="UP000177942">
    <property type="component" value="Unassembled WGS sequence"/>
</dbReference>
<evidence type="ECO:0000313" key="2">
    <source>
        <dbReference type="EMBL" id="OGY66327.1"/>
    </source>
</evidence>
<accession>A0A1G1ZR73</accession>
<dbReference type="EMBL" id="MHJJ01000002">
    <property type="protein sequence ID" value="OGY66327.1"/>
    <property type="molecule type" value="Genomic_DNA"/>
</dbReference>
<comment type="caution">
    <text evidence="2">The sequence shown here is derived from an EMBL/GenBank/DDBJ whole genome shotgun (WGS) entry which is preliminary data.</text>
</comment>
<name>A0A1G1ZR73_9BACT</name>
<dbReference type="PANTHER" id="PTHR34504">
    <property type="entry name" value="ANTITOXIN HICB"/>
    <property type="match status" value="1"/>
</dbReference>
<reference evidence="2 3" key="1">
    <citation type="journal article" date="2016" name="Nat. Commun.">
        <title>Thousands of microbial genomes shed light on interconnected biogeochemical processes in an aquifer system.</title>
        <authorList>
            <person name="Anantharaman K."/>
            <person name="Brown C.T."/>
            <person name="Hug L.A."/>
            <person name="Sharon I."/>
            <person name="Castelle C.J."/>
            <person name="Probst A.J."/>
            <person name="Thomas B.C."/>
            <person name="Singh A."/>
            <person name="Wilkins M.J."/>
            <person name="Karaoz U."/>
            <person name="Brodie E.L."/>
            <person name="Williams K.H."/>
            <person name="Hubbard S.S."/>
            <person name="Banfield J.F."/>
        </authorList>
    </citation>
    <scope>NUCLEOTIDE SEQUENCE [LARGE SCALE GENOMIC DNA]</scope>
</reference>
<dbReference type="SUPFAM" id="SSF143100">
    <property type="entry name" value="TTHA1013/TTHA0281-like"/>
    <property type="match status" value="1"/>
</dbReference>
<dbReference type="STRING" id="1798407.A3A16_00240"/>
<dbReference type="InterPro" id="IPR051404">
    <property type="entry name" value="TA_system_antitoxin"/>
</dbReference>
<evidence type="ECO:0000313" key="3">
    <source>
        <dbReference type="Proteomes" id="UP000177942"/>
    </source>
</evidence>
<dbReference type="Gene3D" id="3.30.160.250">
    <property type="match status" value="1"/>
</dbReference>
<feature type="domain" description="HicB-like antitoxin of toxin-antitoxin system" evidence="1">
    <location>
        <begin position="17"/>
        <end position="73"/>
    </location>
</feature>
<dbReference type="InterPro" id="IPR031807">
    <property type="entry name" value="HicB-like"/>
</dbReference>
<sequence>MDSVKKEFVIKTKNGSYRVIIWRDKSDKAYLVKVPSLPGVVTFGKSLAEAKKMAKDAIELYCDCQADEGKIVVDDERRVVGKLPKSHVFSVK</sequence>
<proteinExistence type="predicted"/>